<accession>A0A7X3H9C7</accession>
<dbReference type="AlphaFoldDB" id="A0A7X3H9C7"/>
<gene>
    <name evidence="1" type="ORF">GO594_13060</name>
</gene>
<reference evidence="1 2" key="1">
    <citation type="submission" date="2019-12" db="EMBL/GenBank/DDBJ databases">
        <title>Draft genome sequence of Pseudomonas otitidis recovered from a chicken carcass.</title>
        <authorList>
            <person name="Vieira T.R."/>
            <person name="Oliviera E.F.C."/>
            <person name="Silva N.M.V."/>
            <person name="Sambrano G.E."/>
            <person name="Cibulski S.P."/>
            <person name="Cardoso M.R.I."/>
        </authorList>
    </citation>
    <scope>NUCLEOTIDE SEQUENCE [LARGE SCALE GENOMIC DNA]</scope>
    <source>
        <strain evidence="1 2">25_K</strain>
    </source>
</reference>
<evidence type="ECO:0000313" key="1">
    <source>
        <dbReference type="EMBL" id="MWK56909.1"/>
    </source>
</evidence>
<proteinExistence type="predicted"/>
<dbReference type="RefSeq" id="WP_160481032.1">
    <property type="nucleotide sequence ID" value="NZ_JBNFWY010000005.1"/>
</dbReference>
<protein>
    <submittedName>
        <fullName evidence="1">Uncharacterized protein</fullName>
    </submittedName>
</protein>
<name>A0A7X3H9C7_9GAMM</name>
<evidence type="ECO:0000313" key="2">
    <source>
        <dbReference type="Proteomes" id="UP000461288"/>
    </source>
</evidence>
<dbReference type="EMBL" id="WTFN01000027">
    <property type="protein sequence ID" value="MWK56909.1"/>
    <property type="molecule type" value="Genomic_DNA"/>
</dbReference>
<comment type="caution">
    <text evidence="1">The sequence shown here is derived from an EMBL/GenBank/DDBJ whole genome shotgun (WGS) entry which is preliminary data.</text>
</comment>
<organism evidence="1 2">
    <name type="scientific">Metapseudomonas otitidis</name>
    <dbReference type="NCBI Taxonomy" id="319939"/>
    <lineage>
        <taxon>Bacteria</taxon>
        <taxon>Pseudomonadati</taxon>
        <taxon>Pseudomonadota</taxon>
        <taxon>Gammaproteobacteria</taxon>
        <taxon>Pseudomonadales</taxon>
        <taxon>Pseudomonadaceae</taxon>
        <taxon>Metapseudomonas</taxon>
    </lineage>
</organism>
<sequence length="208" mass="22358">MAPDAPEIPLKITRGKTAEFAFLYADEEQVFLPIEAMPVKAPARLTITGHQIPDGWPVQVQCVKAPAELNNDPNGDEPYYKTKVVDANTIEFNRVNAHCWKDYAGGGLVVFNRPVNLTGWRCRAQVRTKAGATGTPLFSWDSDPSQNPDGVAVVDVARACFVLRVDAAAAAALTWSSAVYDLEAIAPDGSVYAVTAISPITVEGEVTV</sequence>
<dbReference type="Proteomes" id="UP000461288">
    <property type="component" value="Unassembled WGS sequence"/>
</dbReference>